<protein>
    <recommendedName>
        <fullName evidence="5">Dilute domain-containing protein</fullName>
    </recommendedName>
</protein>
<dbReference type="Gramene" id="TraesSTA5B03G02906740.2">
    <property type="protein sequence ID" value="TraesSTA5B03G02906740.2"/>
    <property type="gene ID" value="TraesSTA5B03G02906740"/>
</dbReference>
<dbReference type="PANTHER" id="PTHR31344:SF11">
    <property type="entry name" value="NUCLEOLAR PROTEIN GAR2-LIKE PROTEIN"/>
    <property type="match status" value="1"/>
</dbReference>
<dbReference type="Gramene" id="TraesPARA_EIv1.0_1694820.2">
    <property type="protein sequence ID" value="TraesPARA_EIv1.0_1694820.2.CDS"/>
    <property type="gene ID" value="TraesPARA_EIv1.0_1694820"/>
</dbReference>
<feature type="region of interest" description="Disordered" evidence="2">
    <location>
        <begin position="733"/>
        <end position="756"/>
    </location>
</feature>
<dbReference type="Gramene" id="TraesLDM5B03G02917650.2">
    <property type="protein sequence ID" value="TraesLDM5B03G02917650.2"/>
    <property type="gene ID" value="TraesLDM5B03G02917650"/>
</dbReference>
<dbReference type="Gramene" id="TraesSTA5B03G02906740.1">
    <property type="protein sequence ID" value="TraesSTA5B03G02906740.1"/>
    <property type="gene ID" value="TraesSTA5B03G02906740"/>
</dbReference>
<evidence type="ECO:0000313" key="4">
    <source>
        <dbReference type="Proteomes" id="UP000019116"/>
    </source>
</evidence>
<reference evidence="3" key="2">
    <citation type="submission" date="2018-10" db="UniProtKB">
        <authorList>
            <consortium name="EnsemblPlants"/>
        </authorList>
    </citation>
    <scope>IDENTIFICATION</scope>
</reference>
<proteinExistence type="predicted"/>
<evidence type="ECO:0000256" key="1">
    <source>
        <dbReference type="SAM" id="Coils"/>
    </source>
</evidence>
<keyword evidence="4" id="KW-1185">Reference proteome</keyword>
<accession>A0A3B6LNZ6</accession>
<dbReference type="Gramene" id="TraesJAG5B03G02912350.1">
    <property type="protein sequence ID" value="TraesJAG5B03G02912350.1"/>
    <property type="gene ID" value="TraesJAG5B03G02912350"/>
</dbReference>
<keyword evidence="1" id="KW-0175">Coiled coil</keyword>
<dbReference type="Gramene" id="TraesCAD_scaffold_036932_01G000300.1">
    <property type="protein sequence ID" value="TraesCAD_scaffold_036932_01G000300.1"/>
    <property type="gene ID" value="TraesCAD_scaffold_036932_01G000300"/>
</dbReference>
<dbReference type="GO" id="GO:0005643">
    <property type="term" value="C:nuclear pore"/>
    <property type="evidence" value="ECO:0007669"/>
    <property type="project" value="InterPro"/>
</dbReference>
<dbReference type="InterPro" id="IPR021827">
    <property type="entry name" value="Nup186/Nup192/Nup205"/>
</dbReference>
<dbReference type="AlphaFoldDB" id="A0A3B6LNZ6"/>
<dbReference type="Gramene" id="TraesLDM5B03G02917650.1">
    <property type="protein sequence ID" value="TraesLDM5B03G02917650.1"/>
    <property type="gene ID" value="TraesLDM5B03G02917650"/>
</dbReference>
<dbReference type="Gramene" id="TraesMAC5B03G02914360.1">
    <property type="protein sequence ID" value="TraesMAC5B03G02914360.1"/>
    <property type="gene ID" value="TraesMAC5B03G02914360"/>
</dbReference>
<dbReference type="RefSeq" id="XP_044389306.1">
    <property type="nucleotide sequence ID" value="XM_044533371.1"/>
</dbReference>
<dbReference type="Gramene" id="TraesLAC5B03G02868850.1">
    <property type="protein sequence ID" value="TraesLAC5B03G02868850.1"/>
    <property type="gene ID" value="TraesLAC5B03G02868850"/>
</dbReference>
<dbReference type="Gramene" id="TraesPARA_EIv1.0_1694820.1">
    <property type="protein sequence ID" value="TraesPARA_EIv1.0_1694820.1.CDS"/>
    <property type="gene ID" value="TraesPARA_EIv1.0_1694820"/>
</dbReference>
<feature type="compositionally biased region" description="Basic and acidic residues" evidence="2">
    <location>
        <begin position="1"/>
        <end position="37"/>
    </location>
</feature>
<dbReference type="PANTHER" id="PTHR31344">
    <property type="entry name" value="NUCLEAR PORE COMPLEX PROTEIN NUP205"/>
    <property type="match status" value="1"/>
</dbReference>
<organism evidence="3">
    <name type="scientific">Triticum aestivum</name>
    <name type="common">Wheat</name>
    <dbReference type="NCBI Taxonomy" id="4565"/>
    <lineage>
        <taxon>Eukaryota</taxon>
        <taxon>Viridiplantae</taxon>
        <taxon>Streptophyta</taxon>
        <taxon>Embryophyta</taxon>
        <taxon>Tracheophyta</taxon>
        <taxon>Spermatophyta</taxon>
        <taxon>Magnoliopsida</taxon>
        <taxon>Liliopsida</taxon>
        <taxon>Poales</taxon>
        <taxon>Poaceae</taxon>
        <taxon>BOP clade</taxon>
        <taxon>Pooideae</taxon>
        <taxon>Triticodae</taxon>
        <taxon>Triticeae</taxon>
        <taxon>Triticinae</taxon>
        <taxon>Triticum</taxon>
    </lineage>
</organism>
<feature type="compositionally biased region" description="Polar residues" evidence="2">
    <location>
        <begin position="39"/>
        <end position="49"/>
    </location>
</feature>
<dbReference type="Gramene" id="TraesWEE_scaffold_028186_01G000300.1">
    <property type="protein sequence ID" value="TraesWEE_scaffold_028186_01G000300.1"/>
    <property type="gene ID" value="TraesWEE_scaffold_028186_01G000300"/>
</dbReference>
<evidence type="ECO:0000313" key="3">
    <source>
        <dbReference type="EnsemblPlants" id="TraesCS5B02G263200.1"/>
    </source>
</evidence>
<dbReference type="Gramene" id="TraesARI7B03G04235790.1">
    <property type="protein sequence ID" value="TraesARI7B03G04235790.1"/>
    <property type="gene ID" value="TraesARI7B03G04235790"/>
</dbReference>
<feature type="compositionally biased region" description="Low complexity" evidence="2">
    <location>
        <begin position="93"/>
        <end position="106"/>
    </location>
</feature>
<dbReference type="EnsemblPlants" id="TraesCS5B02G263200.1">
    <property type="protein sequence ID" value="TraesCS5B02G263200.1"/>
    <property type="gene ID" value="TraesCS5B02G263200"/>
</dbReference>
<dbReference type="Gramene" id="TraesRN5B0100693600.1">
    <property type="protein sequence ID" value="TraesRN5B0100693600.1"/>
    <property type="gene ID" value="TraesRN5B0100693600"/>
</dbReference>
<dbReference type="SMR" id="A0A3B6LNZ6"/>
<feature type="coiled-coil region" evidence="1">
    <location>
        <begin position="272"/>
        <end position="302"/>
    </location>
</feature>
<dbReference type="Gramene" id="TraesCS5B02G263200.1">
    <property type="protein sequence ID" value="TraesCS5B02G263200.1"/>
    <property type="gene ID" value="TraesCS5B02G263200"/>
</dbReference>
<gene>
    <name evidence="3" type="primary">LOC123112394</name>
</gene>
<dbReference type="PaxDb" id="4565-Traes_5BL_4A0886B4B.1"/>
<dbReference type="OrthoDB" id="20172at2759"/>
<dbReference type="Gramene" id="TraesJUL5B03G02936130.1">
    <property type="protein sequence ID" value="TraesJUL5B03G02936130.1"/>
    <property type="gene ID" value="TraesJUL5B03G02936130"/>
</dbReference>
<dbReference type="GeneID" id="123112394"/>
<feature type="compositionally biased region" description="Basic and acidic residues" evidence="2">
    <location>
        <begin position="136"/>
        <end position="189"/>
    </location>
</feature>
<name>A0A3B6LNZ6_WHEAT</name>
<dbReference type="Gramene" id="TraesSYM7B03G04105260.1">
    <property type="protein sequence ID" value="TraesSYM7B03G04105260.1"/>
    <property type="gene ID" value="TraesSYM7B03G04105260"/>
</dbReference>
<sequence>MGARENGEERNDQSTDVEVERDAKLGKEAESDYEAARDSFSSQGESNSNEDTKAKRVSRVPKKLAKKDTKPNSPRLARTNSTRLVNKKLQYISPNNSPNKAPKPSKVANGVKTVEVQRPETVEVTSCPSSDVSEETNDKAIEGRATHDKSTEGRANDNKTTEGRADDNKATEGTTADDKAIEGVETDDKAIEGVATDDKAIEGVATDDKAIEVIATDDKGVEGVETSDTAIEEAKEIDVLDEAPKCDQSTGTDDEIADTEQNILDDDNSVAYEKNDEKIEELESKIEKLEQELREVAALEVSLYSIMPEHGCSSHKLHTPARRLSRLYIHASKFWSPDKKASVAKNSISGLVLVAKSCGNDVSRLTFWLSNTIVLREIIAQTFGISSQSPAVMNAFTTNRNSNAKKLYKNSPPMRWKMNSSGKQARPTIMQFPDDWQQTGTVLAALEKIESWIFSRIVESVWWQALTPRMQTPVEDSSTPSVEKLLGHSLADQHQTTFSIDLWKTAFCDVFSRICPLRAGGHECGCLPVLAKLVMEQCVARLDVALFNAILRESENEIPSDPISDPILDSRVLPIPAGNLSFGSGAQLKNAVGSWSRLLTDMFGMDGDDSHKDGQGAGGNGDVRRDGAESNSFKLLNELSDLLMLPKDMLLEKSIRKEVCPSIGLPLVTRILCNFTPDEFCPDPVPGLVLEELNSESLLERFTEKNLISTFPCTAAAVAYRAPSSEDVAEKVANTSGTGEVHQRASMVQRRGYTSDDDLDDLGSPLMSLYDRSSPPSPCDGVAHFSTRQEGAVANVRYELLREVWSERRD</sequence>
<feature type="region of interest" description="Disordered" evidence="2">
    <location>
        <begin position="1"/>
        <end position="189"/>
    </location>
</feature>
<feature type="compositionally biased region" description="Basic residues" evidence="2">
    <location>
        <begin position="55"/>
        <end position="65"/>
    </location>
</feature>
<evidence type="ECO:0008006" key="5">
    <source>
        <dbReference type="Google" id="ProtNLM"/>
    </source>
</evidence>
<reference evidence="3" key="1">
    <citation type="submission" date="2018-08" db="EMBL/GenBank/DDBJ databases">
        <authorList>
            <person name="Rossello M."/>
        </authorList>
    </citation>
    <scope>NUCLEOTIDE SEQUENCE [LARGE SCALE GENOMIC DNA]</scope>
    <source>
        <strain evidence="3">cv. Chinese Spring</strain>
    </source>
</reference>
<dbReference type="Gramene" id="TraesCLE_scaffold_066393_01G000100.1">
    <property type="protein sequence ID" value="TraesCLE_scaffold_066393_01G000100.1"/>
    <property type="gene ID" value="TraesCLE_scaffold_066393_01G000100"/>
</dbReference>
<dbReference type="Proteomes" id="UP000019116">
    <property type="component" value="Chromosome 5B"/>
</dbReference>
<dbReference type="Gramene" id="TraesPARA_EIv1.0_1694820.3">
    <property type="protein sequence ID" value="TraesPARA_EIv1.0_1694820.3.CDS"/>
    <property type="gene ID" value="TraesPARA_EIv1.0_1694820"/>
</dbReference>
<evidence type="ECO:0000256" key="2">
    <source>
        <dbReference type="SAM" id="MobiDB-lite"/>
    </source>
</evidence>
<dbReference type="Gramene" id="TraesROB_scaffold_068449_01G000200.1">
    <property type="protein sequence ID" value="TraesROB_scaffold_068449_01G000200.1"/>
    <property type="gene ID" value="TraesROB_scaffold_068449_01G000200"/>
</dbReference>
<dbReference type="STRING" id="4565.A0A3B6LNZ6"/>
<dbReference type="OMA" id="VIARMVM"/>
<dbReference type="Gramene" id="TraesCS5B03G0686900.1">
    <property type="protein sequence ID" value="TraesCS5B03G0686900.1.CDS"/>
    <property type="gene ID" value="TraesCS5B03G0686900"/>
</dbReference>